<reference evidence="2" key="1">
    <citation type="submission" date="2020-11" db="EMBL/GenBank/DDBJ databases">
        <authorList>
            <person name="Tran Van P."/>
        </authorList>
    </citation>
    <scope>NUCLEOTIDE SEQUENCE</scope>
</reference>
<dbReference type="EMBL" id="OB685688">
    <property type="protein sequence ID" value="CAD7237201.1"/>
    <property type="molecule type" value="Genomic_DNA"/>
</dbReference>
<accession>A0A7R8WSU9</accession>
<proteinExistence type="predicted"/>
<evidence type="ECO:0000313" key="2">
    <source>
        <dbReference type="EMBL" id="CAD7237201.1"/>
    </source>
</evidence>
<gene>
    <name evidence="2" type="ORF">CTOB1V02_LOCUS15016</name>
</gene>
<feature type="non-terminal residue" evidence="2">
    <location>
        <position position="1"/>
    </location>
</feature>
<protein>
    <submittedName>
        <fullName evidence="2">Uncharacterized protein</fullName>
    </submittedName>
</protein>
<evidence type="ECO:0000256" key="1">
    <source>
        <dbReference type="SAM" id="MobiDB-lite"/>
    </source>
</evidence>
<feature type="region of interest" description="Disordered" evidence="1">
    <location>
        <begin position="1"/>
        <end position="50"/>
    </location>
</feature>
<feature type="compositionally biased region" description="Low complexity" evidence="1">
    <location>
        <begin position="20"/>
        <end position="34"/>
    </location>
</feature>
<sequence length="50" mass="5671">VTDLQSHPSFAFERLDIRESSPSTRPSTTLPAASMTTSPVRFYTDQTRRK</sequence>
<organism evidence="2">
    <name type="scientific">Cyprideis torosa</name>
    <dbReference type="NCBI Taxonomy" id="163714"/>
    <lineage>
        <taxon>Eukaryota</taxon>
        <taxon>Metazoa</taxon>
        <taxon>Ecdysozoa</taxon>
        <taxon>Arthropoda</taxon>
        <taxon>Crustacea</taxon>
        <taxon>Oligostraca</taxon>
        <taxon>Ostracoda</taxon>
        <taxon>Podocopa</taxon>
        <taxon>Podocopida</taxon>
        <taxon>Cytherocopina</taxon>
        <taxon>Cytheroidea</taxon>
        <taxon>Cytherideidae</taxon>
        <taxon>Cyprideis</taxon>
    </lineage>
</organism>
<dbReference type="AlphaFoldDB" id="A0A7R8WSU9"/>
<name>A0A7R8WSU9_9CRUS</name>